<evidence type="ECO:0000313" key="3">
    <source>
        <dbReference type="Proteomes" id="UP000001307"/>
    </source>
</evidence>
<keyword evidence="3" id="KW-1185">Reference proteome</keyword>
<evidence type="ECO:0000313" key="2">
    <source>
        <dbReference type="EMBL" id="CBY24263.1"/>
    </source>
</evidence>
<protein>
    <submittedName>
        <fullName evidence="2">Uncharacterized protein</fullName>
    </submittedName>
</protein>
<keyword evidence="1" id="KW-1133">Transmembrane helix</keyword>
<name>E4XF75_OIKDI</name>
<feature type="transmembrane region" description="Helical" evidence="1">
    <location>
        <begin position="21"/>
        <end position="43"/>
    </location>
</feature>
<dbReference type="Proteomes" id="UP000001307">
    <property type="component" value="Unassembled WGS sequence"/>
</dbReference>
<proteinExistence type="predicted"/>
<gene>
    <name evidence="2" type="ORF">GSOID_T00009615001</name>
</gene>
<keyword evidence="1" id="KW-0812">Transmembrane</keyword>
<sequence>MGLCDLWNRLPDSQLARNRLFIFKVGSVLDLLAQLTMGFYAAIPALRKLMTDCVDESLLGSLYSIPALVEGTGYPLGFIIYSAGFLRHQNQENWIFYGLGSILTTVGTLKGELT</sequence>
<dbReference type="InParanoid" id="E4XF75"/>
<evidence type="ECO:0000256" key="1">
    <source>
        <dbReference type="SAM" id="Phobius"/>
    </source>
</evidence>
<accession>E4XF75</accession>
<dbReference type="EMBL" id="FN653044">
    <property type="protein sequence ID" value="CBY24263.1"/>
    <property type="molecule type" value="Genomic_DNA"/>
</dbReference>
<feature type="transmembrane region" description="Helical" evidence="1">
    <location>
        <begin position="63"/>
        <end position="86"/>
    </location>
</feature>
<reference evidence="2" key="1">
    <citation type="journal article" date="2010" name="Science">
        <title>Plasticity of animal genome architecture unmasked by rapid evolution of a pelagic tunicate.</title>
        <authorList>
            <person name="Denoeud F."/>
            <person name="Henriet S."/>
            <person name="Mungpakdee S."/>
            <person name="Aury J.M."/>
            <person name="Da Silva C."/>
            <person name="Brinkmann H."/>
            <person name="Mikhaleva J."/>
            <person name="Olsen L.C."/>
            <person name="Jubin C."/>
            <person name="Canestro C."/>
            <person name="Bouquet J.M."/>
            <person name="Danks G."/>
            <person name="Poulain J."/>
            <person name="Campsteijn C."/>
            <person name="Adamski M."/>
            <person name="Cross I."/>
            <person name="Yadetie F."/>
            <person name="Muffato M."/>
            <person name="Louis A."/>
            <person name="Butcher S."/>
            <person name="Tsagkogeorga G."/>
            <person name="Konrad A."/>
            <person name="Singh S."/>
            <person name="Jensen M.F."/>
            <person name="Cong E.H."/>
            <person name="Eikeseth-Otteraa H."/>
            <person name="Noel B."/>
            <person name="Anthouard V."/>
            <person name="Porcel B.M."/>
            <person name="Kachouri-Lafond R."/>
            <person name="Nishino A."/>
            <person name="Ugolini M."/>
            <person name="Chourrout P."/>
            <person name="Nishida H."/>
            <person name="Aasland R."/>
            <person name="Huzurbazar S."/>
            <person name="Westhof E."/>
            <person name="Delsuc F."/>
            <person name="Lehrach H."/>
            <person name="Reinhardt R."/>
            <person name="Weissenbach J."/>
            <person name="Roy S.W."/>
            <person name="Artiguenave F."/>
            <person name="Postlethwait J.H."/>
            <person name="Manak J.R."/>
            <person name="Thompson E.M."/>
            <person name="Jaillon O."/>
            <person name="Du Pasquier L."/>
            <person name="Boudinot P."/>
            <person name="Liberles D.A."/>
            <person name="Volff J.N."/>
            <person name="Philippe H."/>
            <person name="Lenhard B."/>
            <person name="Roest Crollius H."/>
            <person name="Wincker P."/>
            <person name="Chourrout D."/>
        </authorList>
    </citation>
    <scope>NUCLEOTIDE SEQUENCE [LARGE SCALE GENOMIC DNA]</scope>
</reference>
<dbReference type="AlphaFoldDB" id="E4XF75"/>
<organism evidence="2">
    <name type="scientific">Oikopleura dioica</name>
    <name type="common">Tunicate</name>
    <dbReference type="NCBI Taxonomy" id="34765"/>
    <lineage>
        <taxon>Eukaryota</taxon>
        <taxon>Metazoa</taxon>
        <taxon>Chordata</taxon>
        <taxon>Tunicata</taxon>
        <taxon>Appendicularia</taxon>
        <taxon>Copelata</taxon>
        <taxon>Oikopleuridae</taxon>
        <taxon>Oikopleura</taxon>
    </lineage>
</organism>
<keyword evidence="1" id="KW-0472">Membrane</keyword>